<protein>
    <submittedName>
        <fullName evidence="1">Uncharacterized protein</fullName>
    </submittedName>
</protein>
<dbReference type="Proteomes" id="UP000825729">
    <property type="component" value="Unassembled WGS sequence"/>
</dbReference>
<evidence type="ECO:0000313" key="1">
    <source>
        <dbReference type="EMBL" id="KAG9459719.1"/>
    </source>
</evidence>
<keyword evidence="2" id="KW-1185">Reference proteome</keyword>
<proteinExistence type="predicted"/>
<evidence type="ECO:0000313" key="2">
    <source>
        <dbReference type="Proteomes" id="UP000825729"/>
    </source>
</evidence>
<comment type="caution">
    <text evidence="1">The sequence shown here is derived from an EMBL/GenBank/DDBJ whole genome shotgun (WGS) entry which is preliminary data.</text>
</comment>
<gene>
    <name evidence="1" type="ORF">H6P81_004227</name>
</gene>
<dbReference type="AlphaFoldDB" id="A0AAV7FFB5"/>
<accession>A0AAV7FFB5</accession>
<reference evidence="1 2" key="1">
    <citation type="submission" date="2021-07" db="EMBL/GenBank/DDBJ databases">
        <title>The Aristolochia fimbriata genome: insights into angiosperm evolution, floral development and chemical biosynthesis.</title>
        <authorList>
            <person name="Jiao Y."/>
        </authorList>
    </citation>
    <scope>NUCLEOTIDE SEQUENCE [LARGE SCALE GENOMIC DNA]</scope>
    <source>
        <strain evidence="1">IBCAS-2021</strain>
        <tissue evidence="1">Leaf</tissue>
    </source>
</reference>
<dbReference type="EMBL" id="JAINDJ010000002">
    <property type="protein sequence ID" value="KAG9459719.1"/>
    <property type="molecule type" value="Genomic_DNA"/>
</dbReference>
<sequence>MASQSRGALKTNIYVVWATSRTLLVDGHSISTQVARASPASCPSLFPCTENVGALGFNHLQGHEDQPTSMAYLINRARPQLEIDWLRRRLQSPLPAVHRPNTTIAAKSTKMTVICSDETTKERRRRIYNFYKKGIGT</sequence>
<name>A0AAV7FFB5_ARIFI</name>
<organism evidence="1 2">
    <name type="scientific">Aristolochia fimbriata</name>
    <name type="common">White veined hardy Dutchman's pipe vine</name>
    <dbReference type="NCBI Taxonomy" id="158543"/>
    <lineage>
        <taxon>Eukaryota</taxon>
        <taxon>Viridiplantae</taxon>
        <taxon>Streptophyta</taxon>
        <taxon>Embryophyta</taxon>
        <taxon>Tracheophyta</taxon>
        <taxon>Spermatophyta</taxon>
        <taxon>Magnoliopsida</taxon>
        <taxon>Magnoliidae</taxon>
        <taxon>Piperales</taxon>
        <taxon>Aristolochiaceae</taxon>
        <taxon>Aristolochia</taxon>
    </lineage>
</organism>